<dbReference type="SUPFAM" id="SSF49785">
    <property type="entry name" value="Galactose-binding domain-like"/>
    <property type="match status" value="1"/>
</dbReference>
<dbReference type="Gene3D" id="2.60.120.260">
    <property type="entry name" value="Galactose-binding domain-like"/>
    <property type="match status" value="1"/>
</dbReference>
<dbReference type="InterPro" id="IPR008979">
    <property type="entry name" value="Galactose-bd-like_sf"/>
</dbReference>
<name>A0AAE0AXR8_9ROSI</name>
<reference evidence="2" key="1">
    <citation type="journal article" date="2023" name="Plant J.">
        <title>Genome sequences and population genomics provide insights into the demographic history, inbreeding, and mutation load of two 'living fossil' tree species of Dipteronia.</title>
        <authorList>
            <person name="Feng Y."/>
            <person name="Comes H.P."/>
            <person name="Chen J."/>
            <person name="Zhu S."/>
            <person name="Lu R."/>
            <person name="Zhang X."/>
            <person name="Li P."/>
            <person name="Qiu J."/>
            <person name="Olsen K.M."/>
            <person name="Qiu Y."/>
        </authorList>
    </citation>
    <scope>NUCLEOTIDE SEQUENCE</scope>
    <source>
        <strain evidence="2">NBL</strain>
    </source>
</reference>
<dbReference type="AlphaFoldDB" id="A0AAE0AXR8"/>
<dbReference type="InterPro" id="IPR051850">
    <property type="entry name" value="Polysacch_Lyase_4"/>
</dbReference>
<gene>
    <name evidence="2" type="ORF">Dsin_005431</name>
</gene>
<dbReference type="PANTHER" id="PTHR32018:SF1">
    <property type="entry name" value="RHAMNOGALACTURONAN ENDOLYASE"/>
    <property type="match status" value="1"/>
</dbReference>
<feature type="non-terminal residue" evidence="2">
    <location>
        <position position="158"/>
    </location>
</feature>
<sequence length="158" mass="18134">YGLWERYSELYLEVDMWVYTVGVSDYRKDWFFAPVTRPNANNLFAYKTKNVAYFRKKPDNTYQGTTWQVKFNLNKINNSGIYNLRLALATANVVQLQVRVNNPSQASPLFSTGQIGHDNTIARHGIHGLYWLFNVDVKASLLVEGDNTICNLEFSVAV</sequence>
<evidence type="ECO:0000313" key="3">
    <source>
        <dbReference type="Proteomes" id="UP001281410"/>
    </source>
</evidence>
<dbReference type="Proteomes" id="UP001281410">
    <property type="component" value="Unassembled WGS sequence"/>
</dbReference>
<keyword evidence="3" id="KW-1185">Reference proteome</keyword>
<dbReference type="InterPro" id="IPR029411">
    <property type="entry name" value="RG-lyase_III"/>
</dbReference>
<dbReference type="PANTHER" id="PTHR32018">
    <property type="entry name" value="RHAMNOGALACTURONATE LYASE FAMILY PROTEIN"/>
    <property type="match status" value="1"/>
</dbReference>
<feature type="domain" description="Rhamnogalacturonan lyase" evidence="1">
    <location>
        <begin position="17"/>
        <end position="149"/>
    </location>
</feature>
<proteinExistence type="predicted"/>
<dbReference type="Pfam" id="PF14683">
    <property type="entry name" value="CBM-like"/>
    <property type="match status" value="1"/>
</dbReference>
<evidence type="ECO:0000313" key="2">
    <source>
        <dbReference type="EMBL" id="KAK3225569.1"/>
    </source>
</evidence>
<comment type="caution">
    <text evidence="2">The sequence shown here is derived from an EMBL/GenBank/DDBJ whole genome shotgun (WGS) entry which is preliminary data.</text>
</comment>
<evidence type="ECO:0000259" key="1">
    <source>
        <dbReference type="Pfam" id="PF14683"/>
    </source>
</evidence>
<organism evidence="2 3">
    <name type="scientific">Dipteronia sinensis</name>
    <dbReference type="NCBI Taxonomy" id="43782"/>
    <lineage>
        <taxon>Eukaryota</taxon>
        <taxon>Viridiplantae</taxon>
        <taxon>Streptophyta</taxon>
        <taxon>Embryophyta</taxon>
        <taxon>Tracheophyta</taxon>
        <taxon>Spermatophyta</taxon>
        <taxon>Magnoliopsida</taxon>
        <taxon>eudicotyledons</taxon>
        <taxon>Gunneridae</taxon>
        <taxon>Pentapetalae</taxon>
        <taxon>rosids</taxon>
        <taxon>malvids</taxon>
        <taxon>Sapindales</taxon>
        <taxon>Sapindaceae</taxon>
        <taxon>Hippocastanoideae</taxon>
        <taxon>Acereae</taxon>
        <taxon>Dipteronia</taxon>
    </lineage>
</organism>
<accession>A0AAE0AXR8</accession>
<dbReference type="EMBL" id="JANJYJ010000002">
    <property type="protein sequence ID" value="KAK3225569.1"/>
    <property type="molecule type" value="Genomic_DNA"/>
</dbReference>
<protein>
    <recommendedName>
        <fullName evidence="1">Rhamnogalacturonan lyase domain-containing protein</fullName>
    </recommendedName>
</protein>